<sequence>MLTLTDNAASIVKGLADRVTGTETGGLRIATQETDPTNFEVTMTPVPQADDLVVENDGAHVFLESNAATALADKTLDATIDDGGAVRFSIAEA</sequence>
<accession>A0A916WE30</accession>
<reference evidence="1" key="1">
    <citation type="journal article" date="2014" name="Int. J. Syst. Evol. Microbiol.">
        <title>Complete genome sequence of Corynebacterium casei LMG S-19264T (=DSM 44701T), isolated from a smear-ripened cheese.</title>
        <authorList>
            <consortium name="US DOE Joint Genome Institute (JGI-PGF)"/>
            <person name="Walter F."/>
            <person name="Albersmeier A."/>
            <person name="Kalinowski J."/>
            <person name="Ruckert C."/>
        </authorList>
    </citation>
    <scope>NUCLEOTIDE SEQUENCE</scope>
    <source>
        <strain evidence="1">CGMCC 1.12813</strain>
    </source>
</reference>
<dbReference type="RefSeq" id="WP_188508718.1">
    <property type="nucleotide sequence ID" value="NZ_BMGB01000001.1"/>
</dbReference>
<dbReference type="InterPro" id="IPR035903">
    <property type="entry name" value="HesB-like_dom_sf"/>
</dbReference>
<evidence type="ECO:0008006" key="3">
    <source>
        <dbReference type="Google" id="ProtNLM"/>
    </source>
</evidence>
<proteinExistence type="predicted"/>
<dbReference type="Gene3D" id="2.60.300.12">
    <property type="entry name" value="HesB-like domain"/>
    <property type="match status" value="1"/>
</dbReference>
<dbReference type="EMBL" id="BMGB01000001">
    <property type="protein sequence ID" value="GGA89656.1"/>
    <property type="molecule type" value="Genomic_DNA"/>
</dbReference>
<name>A0A916WE30_9MICO</name>
<dbReference type="AlphaFoldDB" id="A0A916WE30"/>
<dbReference type="Proteomes" id="UP000606922">
    <property type="component" value="Unassembled WGS sequence"/>
</dbReference>
<dbReference type="SUPFAM" id="SSF89360">
    <property type="entry name" value="HesB-like domain"/>
    <property type="match status" value="1"/>
</dbReference>
<keyword evidence="2" id="KW-1185">Reference proteome</keyword>
<evidence type="ECO:0000313" key="1">
    <source>
        <dbReference type="EMBL" id="GGA89656.1"/>
    </source>
</evidence>
<organism evidence="1 2">
    <name type="scientific">Conyzicola nivalis</name>
    <dbReference type="NCBI Taxonomy" id="1477021"/>
    <lineage>
        <taxon>Bacteria</taxon>
        <taxon>Bacillati</taxon>
        <taxon>Actinomycetota</taxon>
        <taxon>Actinomycetes</taxon>
        <taxon>Micrococcales</taxon>
        <taxon>Microbacteriaceae</taxon>
        <taxon>Conyzicola</taxon>
    </lineage>
</organism>
<comment type="caution">
    <text evidence="1">The sequence shown here is derived from an EMBL/GenBank/DDBJ whole genome shotgun (WGS) entry which is preliminary data.</text>
</comment>
<protein>
    <recommendedName>
        <fullName evidence="3">Fe-S cluster assembly iron-binding protein IscA</fullName>
    </recommendedName>
</protein>
<gene>
    <name evidence="1" type="ORF">GCM10010979_00470</name>
</gene>
<reference evidence="1" key="2">
    <citation type="submission" date="2020-09" db="EMBL/GenBank/DDBJ databases">
        <authorList>
            <person name="Sun Q."/>
            <person name="Zhou Y."/>
        </authorList>
    </citation>
    <scope>NUCLEOTIDE SEQUENCE</scope>
    <source>
        <strain evidence="1">CGMCC 1.12813</strain>
    </source>
</reference>
<evidence type="ECO:0000313" key="2">
    <source>
        <dbReference type="Proteomes" id="UP000606922"/>
    </source>
</evidence>